<evidence type="ECO:0000256" key="8">
    <source>
        <dbReference type="ARBA" id="ARBA00023004"/>
    </source>
</evidence>
<comment type="subcellular location">
    <subcellularLocation>
        <location evidence="1">Membrane</location>
        <topology evidence="1">Single-pass membrane protein</topology>
    </subcellularLocation>
</comment>
<dbReference type="FunFam" id="1.10.630.10:FF:000026">
    <property type="entry name" value="Cytochrome P450 82C4"/>
    <property type="match status" value="1"/>
</dbReference>
<gene>
    <name evidence="13" type="ORF">GH714_026635</name>
    <name evidence="14" type="ORF">GH714_026659</name>
    <name evidence="15" type="ORF">GH714_026680</name>
</gene>
<dbReference type="InterPro" id="IPR036396">
    <property type="entry name" value="Cyt_P450_sf"/>
</dbReference>
<proteinExistence type="inferred from homology"/>
<sequence>MDVLAFLLAIACLLAFFLVHNSRRTALVTYNQNRKRKLAPEPCGAWPLLGHLLLILKDRVPLFRVLGAMADKHGPVFTIQLGTKPALVVSSWEAVKDCFKTNDRVFMTRPSCIASKYLGYNGALFGLSPYGPYWRDIRKLAILELLSNTRLEKLKHVRVSEVETGVRNLYVLCTNGRTGSTVVDMDQWFSNMTMNLMIRMIAGKPLIKDEESERFCRATKNFMHLLGELVISDLIPGTEWLDLQGHARSMKRTAKDMDYFISRWVEEHLHRREDGQEKEEPDFIDVMLSLLANEDWICGHKSETVVKATAMNLIIAGMDTTSGAMTWALSLVLNHPEVLKQAQEEIDNHVGRERWVEESDFNNLPYLQAIVKETLRLYPSGPLSVPREAMEDCYVGGFYVPKGTRLLVNIWKLHRDPRIWRNPNEFHPERFLACEGHEFDVRGQNFEYIPFSTGRRACPGISSGMKISCLVLARILHGFNLRTPTNASVDMSEGLGATIPKAAPLHVVLKPRLAHHLYQL</sequence>
<dbReference type="PANTHER" id="PTHR47947">
    <property type="entry name" value="CYTOCHROME P450 82C3-RELATED"/>
    <property type="match status" value="1"/>
</dbReference>
<keyword evidence="6" id="KW-1133">Transmembrane helix</keyword>
<dbReference type="Proteomes" id="UP000467840">
    <property type="component" value="Chromosome 3"/>
</dbReference>
<dbReference type="GO" id="GO:0016020">
    <property type="term" value="C:membrane"/>
    <property type="evidence" value="ECO:0007669"/>
    <property type="project" value="UniProtKB-SubCell"/>
</dbReference>
<dbReference type="InterPro" id="IPR050651">
    <property type="entry name" value="Plant_Cytochrome_P450_Monoox"/>
</dbReference>
<dbReference type="Gene3D" id="1.10.630.10">
    <property type="entry name" value="Cytochrome P450"/>
    <property type="match status" value="1"/>
</dbReference>
<evidence type="ECO:0000313" key="15">
    <source>
        <dbReference type="EMBL" id="KAF2286742.1"/>
    </source>
</evidence>
<protein>
    <recommendedName>
        <fullName evidence="17">Cytochrome P450</fullName>
    </recommendedName>
</protein>
<comment type="caution">
    <text evidence="14">The sequence shown here is derived from an EMBL/GenBank/DDBJ whole genome shotgun (WGS) entry which is preliminary data.</text>
</comment>
<evidence type="ECO:0000256" key="6">
    <source>
        <dbReference type="ARBA" id="ARBA00022989"/>
    </source>
</evidence>
<dbReference type="EMBL" id="JAAGAX010000017">
    <property type="protein sequence ID" value="KAF2286740.1"/>
    <property type="molecule type" value="Genomic_DNA"/>
</dbReference>
<evidence type="ECO:0000256" key="3">
    <source>
        <dbReference type="ARBA" id="ARBA00022617"/>
    </source>
</evidence>
<comment type="similarity">
    <text evidence="2 12">Belongs to the cytochrome P450 family.</text>
</comment>
<feature type="binding site" description="axial binding residue" evidence="11">
    <location>
        <position position="458"/>
    </location>
    <ligand>
        <name>heme</name>
        <dbReference type="ChEBI" id="CHEBI:30413"/>
    </ligand>
    <ligandPart>
        <name>Fe</name>
        <dbReference type="ChEBI" id="CHEBI:18248"/>
    </ligandPart>
</feature>
<reference evidence="14 16" key="1">
    <citation type="journal article" date="2020" name="Mol. Plant">
        <title>The Chromosome-Based Rubber Tree Genome Provides New Insights into Spurge Genome Evolution and Rubber Biosynthesis.</title>
        <authorList>
            <person name="Liu J."/>
            <person name="Shi C."/>
            <person name="Shi C.C."/>
            <person name="Li W."/>
            <person name="Zhang Q.J."/>
            <person name="Zhang Y."/>
            <person name="Li K."/>
            <person name="Lu H.F."/>
            <person name="Shi C."/>
            <person name="Zhu S.T."/>
            <person name="Xiao Z.Y."/>
            <person name="Nan H."/>
            <person name="Yue Y."/>
            <person name="Zhu X.G."/>
            <person name="Wu Y."/>
            <person name="Hong X.N."/>
            <person name="Fan G.Y."/>
            <person name="Tong Y."/>
            <person name="Zhang D."/>
            <person name="Mao C.L."/>
            <person name="Liu Y.L."/>
            <person name="Hao S.J."/>
            <person name="Liu W.Q."/>
            <person name="Lv M.Q."/>
            <person name="Zhang H.B."/>
            <person name="Liu Y."/>
            <person name="Hu-Tang G.R."/>
            <person name="Wang J.P."/>
            <person name="Wang J.H."/>
            <person name="Sun Y.H."/>
            <person name="Ni S.B."/>
            <person name="Chen W.B."/>
            <person name="Zhang X.C."/>
            <person name="Jiao Y.N."/>
            <person name="Eichler E.E."/>
            <person name="Li G.H."/>
            <person name="Liu X."/>
            <person name="Gao L.Z."/>
        </authorList>
    </citation>
    <scope>NUCLEOTIDE SEQUENCE [LARGE SCALE GENOMIC DNA]</scope>
    <source>
        <strain evidence="16">cv. GT1</strain>
        <tissue evidence="14">Leaf</tissue>
    </source>
</reference>
<evidence type="ECO:0000313" key="16">
    <source>
        <dbReference type="Proteomes" id="UP000467840"/>
    </source>
</evidence>
<evidence type="ECO:0000313" key="13">
    <source>
        <dbReference type="EMBL" id="KAF2286739.1"/>
    </source>
</evidence>
<evidence type="ECO:0000256" key="1">
    <source>
        <dbReference type="ARBA" id="ARBA00004167"/>
    </source>
</evidence>
<evidence type="ECO:0000256" key="9">
    <source>
        <dbReference type="ARBA" id="ARBA00023033"/>
    </source>
</evidence>
<keyword evidence="3 11" id="KW-0349">Heme</keyword>
<evidence type="ECO:0000256" key="10">
    <source>
        <dbReference type="ARBA" id="ARBA00023136"/>
    </source>
</evidence>
<evidence type="ECO:0000313" key="14">
    <source>
        <dbReference type="EMBL" id="KAF2286740.1"/>
    </source>
</evidence>
<keyword evidence="16" id="KW-1185">Reference proteome</keyword>
<dbReference type="PRINTS" id="PR00385">
    <property type="entry name" value="P450"/>
</dbReference>
<evidence type="ECO:0000256" key="4">
    <source>
        <dbReference type="ARBA" id="ARBA00022692"/>
    </source>
</evidence>
<dbReference type="Pfam" id="PF00067">
    <property type="entry name" value="p450"/>
    <property type="match status" value="1"/>
</dbReference>
<keyword evidence="10" id="KW-0472">Membrane</keyword>
<keyword evidence="5 11" id="KW-0479">Metal-binding</keyword>
<dbReference type="InterPro" id="IPR002401">
    <property type="entry name" value="Cyt_P450_E_grp-I"/>
</dbReference>
<dbReference type="PRINTS" id="PR00463">
    <property type="entry name" value="EP450I"/>
</dbReference>
<keyword evidence="9 12" id="KW-0503">Monooxygenase</keyword>
<keyword evidence="4" id="KW-0812">Transmembrane</keyword>
<comment type="cofactor">
    <cofactor evidence="11">
        <name>heme</name>
        <dbReference type="ChEBI" id="CHEBI:30413"/>
    </cofactor>
</comment>
<dbReference type="CDD" id="cd20654">
    <property type="entry name" value="CYP82"/>
    <property type="match status" value="1"/>
</dbReference>
<dbReference type="GO" id="GO:0020037">
    <property type="term" value="F:heme binding"/>
    <property type="evidence" value="ECO:0007669"/>
    <property type="project" value="InterPro"/>
</dbReference>
<evidence type="ECO:0000256" key="2">
    <source>
        <dbReference type="ARBA" id="ARBA00010617"/>
    </source>
</evidence>
<name>A0A6A6KCV2_HEVBR</name>
<organism evidence="14 16">
    <name type="scientific">Hevea brasiliensis</name>
    <name type="common">Para rubber tree</name>
    <name type="synonym">Siphonia brasiliensis</name>
    <dbReference type="NCBI Taxonomy" id="3981"/>
    <lineage>
        <taxon>Eukaryota</taxon>
        <taxon>Viridiplantae</taxon>
        <taxon>Streptophyta</taxon>
        <taxon>Embryophyta</taxon>
        <taxon>Tracheophyta</taxon>
        <taxon>Spermatophyta</taxon>
        <taxon>Magnoliopsida</taxon>
        <taxon>eudicotyledons</taxon>
        <taxon>Gunneridae</taxon>
        <taxon>Pentapetalae</taxon>
        <taxon>rosids</taxon>
        <taxon>fabids</taxon>
        <taxon>Malpighiales</taxon>
        <taxon>Euphorbiaceae</taxon>
        <taxon>Crotonoideae</taxon>
        <taxon>Micrandreae</taxon>
        <taxon>Hevea</taxon>
    </lineage>
</organism>
<dbReference type="SUPFAM" id="SSF48264">
    <property type="entry name" value="Cytochrome P450"/>
    <property type="match status" value="1"/>
</dbReference>
<evidence type="ECO:0000256" key="5">
    <source>
        <dbReference type="ARBA" id="ARBA00022723"/>
    </source>
</evidence>
<accession>A0A6A6KCV2</accession>
<keyword evidence="7 12" id="KW-0560">Oxidoreductase</keyword>
<dbReference type="PANTHER" id="PTHR47947:SF1">
    <property type="entry name" value="CYTOCHROME P450 82E3"/>
    <property type="match status" value="1"/>
</dbReference>
<dbReference type="EMBL" id="JAAGAX010000017">
    <property type="protein sequence ID" value="KAF2286742.1"/>
    <property type="molecule type" value="Genomic_DNA"/>
</dbReference>
<dbReference type="GO" id="GO:0016705">
    <property type="term" value="F:oxidoreductase activity, acting on paired donors, with incorporation or reduction of molecular oxygen"/>
    <property type="evidence" value="ECO:0007669"/>
    <property type="project" value="InterPro"/>
</dbReference>
<dbReference type="GO" id="GO:0004497">
    <property type="term" value="F:monooxygenase activity"/>
    <property type="evidence" value="ECO:0007669"/>
    <property type="project" value="UniProtKB-KW"/>
</dbReference>
<evidence type="ECO:0000256" key="12">
    <source>
        <dbReference type="RuleBase" id="RU000461"/>
    </source>
</evidence>
<dbReference type="PROSITE" id="PS00086">
    <property type="entry name" value="CYTOCHROME_P450"/>
    <property type="match status" value="1"/>
</dbReference>
<dbReference type="AlphaFoldDB" id="A0A6A6KCV2"/>
<evidence type="ECO:0008006" key="17">
    <source>
        <dbReference type="Google" id="ProtNLM"/>
    </source>
</evidence>
<evidence type="ECO:0000256" key="11">
    <source>
        <dbReference type="PIRSR" id="PIRSR602401-1"/>
    </source>
</evidence>
<dbReference type="EMBL" id="JAAGAX010000017">
    <property type="protein sequence ID" value="KAF2286739.1"/>
    <property type="molecule type" value="Genomic_DNA"/>
</dbReference>
<dbReference type="GO" id="GO:0005506">
    <property type="term" value="F:iron ion binding"/>
    <property type="evidence" value="ECO:0007669"/>
    <property type="project" value="InterPro"/>
</dbReference>
<dbReference type="InterPro" id="IPR017972">
    <property type="entry name" value="Cyt_P450_CS"/>
</dbReference>
<evidence type="ECO:0000256" key="7">
    <source>
        <dbReference type="ARBA" id="ARBA00023002"/>
    </source>
</evidence>
<keyword evidence="8 11" id="KW-0408">Iron</keyword>
<dbReference type="InterPro" id="IPR001128">
    <property type="entry name" value="Cyt_P450"/>
</dbReference>